<evidence type="ECO:0000313" key="4">
    <source>
        <dbReference type="EMBL" id="KAA0016759.1"/>
    </source>
</evidence>
<evidence type="ECO:0008006" key="6">
    <source>
        <dbReference type="Google" id="ProtNLM"/>
    </source>
</evidence>
<keyword evidence="3" id="KW-0443">Lipid metabolism</keyword>
<keyword evidence="2" id="KW-0442">Lipid degradation</keyword>
<dbReference type="PANTHER" id="PTHR10272:SF0">
    <property type="entry name" value="PLATELET-ACTIVATING FACTOR ACETYLHYDROLASE"/>
    <property type="match status" value="1"/>
</dbReference>
<accession>A0A5A7S5F9</accession>
<dbReference type="GO" id="GO:0016042">
    <property type="term" value="P:lipid catabolic process"/>
    <property type="evidence" value="ECO:0007669"/>
    <property type="project" value="UniProtKB-KW"/>
</dbReference>
<keyword evidence="5" id="KW-1185">Reference proteome</keyword>
<reference evidence="4 5" key="1">
    <citation type="submission" date="2019-07" db="EMBL/GenBank/DDBJ databases">
        <title>Rhodococcus cavernicolus sp. nov., isolated from a cave.</title>
        <authorList>
            <person name="Lee S.D."/>
        </authorList>
    </citation>
    <scope>NUCLEOTIDE SEQUENCE [LARGE SCALE GENOMIC DNA]</scope>
    <source>
        <strain evidence="4 5">C1-24</strain>
    </source>
</reference>
<organism evidence="4 5">
    <name type="scientific">Antrihabitans cavernicola</name>
    <dbReference type="NCBI Taxonomy" id="2495913"/>
    <lineage>
        <taxon>Bacteria</taxon>
        <taxon>Bacillati</taxon>
        <taxon>Actinomycetota</taxon>
        <taxon>Actinomycetes</taxon>
        <taxon>Mycobacteriales</taxon>
        <taxon>Nocardiaceae</taxon>
        <taxon>Antrihabitans</taxon>
    </lineage>
</organism>
<dbReference type="Gene3D" id="3.40.50.1820">
    <property type="entry name" value="alpha/beta hydrolase"/>
    <property type="match status" value="1"/>
</dbReference>
<sequence length="498" mass="52788">MIVQAPTIPIPVFVPAGITKWNTQPLSGSPNYAQIVSWTTDPGSASDSNGLKPNSASPGTVITASVSWSGSSVVNSAVTVRLLINNVVVATGDTTTGKNTQVSSCTFTADLQLSDVIKVQVSYTGFAPTVNAGSGTYIRTSAPASTVEPEVNLPAPTGPYRIGAQDVFLTQTGRSDPFVPANTRRISTTVWYPTTASFGRMARYLSEVSATETTMATKDQATHASGGPAPAVMVGKVTHSFLNAPVRTDLGLLPVVMYSPGLNVGKEHGTAICEELASYGYVVISIACNYESPATEFPDALYFTDTRTETPAIRDMKLYARIDDARYVMDKLTDPAVFGNGIAGLVDASKVGMMGHSNGGWTAIEVAAHDARLKCCLDYDGQFTSSGQVNYAFNNGVDQPLMAFIEQGITSADWSAFKSRIRGPLYQIELAGSKHYAFTDLVSLADSSLSGTITPARAHICCRAYTRAFFDKHLKGSAQVLLDGPSGTYPEVSFNTLG</sequence>
<dbReference type="InterPro" id="IPR029058">
    <property type="entry name" value="AB_hydrolase_fold"/>
</dbReference>
<dbReference type="PANTHER" id="PTHR10272">
    <property type="entry name" value="PLATELET-ACTIVATING FACTOR ACETYLHYDROLASE"/>
    <property type="match status" value="1"/>
</dbReference>
<name>A0A5A7S5F9_9NOCA</name>
<keyword evidence="1" id="KW-0378">Hydrolase</keyword>
<gene>
    <name evidence="4" type="ORF">FOY51_25775</name>
</gene>
<dbReference type="OrthoDB" id="569821at2"/>
<dbReference type="Pfam" id="PF03403">
    <property type="entry name" value="PAF-AH_p_II"/>
    <property type="match status" value="1"/>
</dbReference>
<dbReference type="SUPFAM" id="SSF53474">
    <property type="entry name" value="alpha/beta-Hydrolases"/>
    <property type="match status" value="1"/>
</dbReference>
<dbReference type="EMBL" id="VLNY01000025">
    <property type="protein sequence ID" value="KAA0016759.1"/>
    <property type="molecule type" value="Genomic_DNA"/>
</dbReference>
<evidence type="ECO:0000256" key="1">
    <source>
        <dbReference type="ARBA" id="ARBA00022801"/>
    </source>
</evidence>
<protein>
    <recommendedName>
        <fullName evidence="6">Lipase</fullName>
    </recommendedName>
</protein>
<dbReference type="GO" id="GO:0003847">
    <property type="term" value="F:1-alkyl-2-acetylglycerophosphocholine esterase activity"/>
    <property type="evidence" value="ECO:0007669"/>
    <property type="project" value="TreeGrafter"/>
</dbReference>
<comment type="caution">
    <text evidence="4">The sequence shown here is derived from an EMBL/GenBank/DDBJ whole genome shotgun (WGS) entry which is preliminary data.</text>
</comment>
<dbReference type="AlphaFoldDB" id="A0A5A7S5F9"/>
<dbReference type="Proteomes" id="UP000322244">
    <property type="component" value="Unassembled WGS sequence"/>
</dbReference>
<evidence type="ECO:0000256" key="3">
    <source>
        <dbReference type="ARBA" id="ARBA00023098"/>
    </source>
</evidence>
<proteinExistence type="predicted"/>
<evidence type="ECO:0000313" key="5">
    <source>
        <dbReference type="Proteomes" id="UP000322244"/>
    </source>
</evidence>
<evidence type="ECO:0000256" key="2">
    <source>
        <dbReference type="ARBA" id="ARBA00022963"/>
    </source>
</evidence>